<dbReference type="PANTHER" id="PTHR45815:SF3">
    <property type="entry name" value="PROTEIN DISULFIDE-ISOMERASE A6"/>
    <property type="match status" value="1"/>
</dbReference>
<evidence type="ECO:0000256" key="2">
    <source>
        <dbReference type="SAM" id="SignalP"/>
    </source>
</evidence>
<feature type="region of interest" description="Disordered" evidence="1">
    <location>
        <begin position="248"/>
        <end position="345"/>
    </location>
</feature>
<reference evidence="4" key="1">
    <citation type="journal article" date="2021" name="Genome Biol. Evol.">
        <title>The assembled and annotated genome of the fairy-ring fungus Marasmius oreades.</title>
        <authorList>
            <person name="Hiltunen M."/>
            <person name="Ament-Velasquez S.L."/>
            <person name="Johannesson H."/>
        </authorList>
    </citation>
    <scope>NUCLEOTIDE SEQUENCE</scope>
    <source>
        <strain evidence="4">03SP1</strain>
    </source>
</reference>
<dbReference type="GO" id="GO:0005788">
    <property type="term" value="C:endoplasmic reticulum lumen"/>
    <property type="evidence" value="ECO:0007669"/>
    <property type="project" value="TreeGrafter"/>
</dbReference>
<dbReference type="RefSeq" id="XP_043009949.1">
    <property type="nucleotide sequence ID" value="XM_043151868.1"/>
</dbReference>
<dbReference type="EMBL" id="CM032184">
    <property type="protein sequence ID" value="KAG7093479.1"/>
    <property type="molecule type" value="Genomic_DNA"/>
</dbReference>
<dbReference type="PANTHER" id="PTHR45815">
    <property type="entry name" value="PROTEIN DISULFIDE-ISOMERASE A6"/>
    <property type="match status" value="1"/>
</dbReference>
<evidence type="ECO:0000259" key="3">
    <source>
        <dbReference type="PROSITE" id="PS51352"/>
    </source>
</evidence>
<dbReference type="SUPFAM" id="SSF52833">
    <property type="entry name" value="Thioredoxin-like"/>
    <property type="match status" value="1"/>
</dbReference>
<feature type="signal peptide" evidence="2">
    <location>
        <begin position="1"/>
        <end position="20"/>
    </location>
</feature>
<organism evidence="4 5">
    <name type="scientific">Marasmius oreades</name>
    <name type="common">fairy-ring Marasmius</name>
    <dbReference type="NCBI Taxonomy" id="181124"/>
    <lineage>
        <taxon>Eukaryota</taxon>
        <taxon>Fungi</taxon>
        <taxon>Dikarya</taxon>
        <taxon>Basidiomycota</taxon>
        <taxon>Agaricomycotina</taxon>
        <taxon>Agaricomycetes</taxon>
        <taxon>Agaricomycetidae</taxon>
        <taxon>Agaricales</taxon>
        <taxon>Marasmiineae</taxon>
        <taxon>Marasmiaceae</taxon>
        <taxon>Marasmius</taxon>
    </lineage>
</organism>
<dbReference type="Pfam" id="PF00085">
    <property type="entry name" value="Thioredoxin"/>
    <property type="match status" value="1"/>
</dbReference>
<dbReference type="InterPro" id="IPR036249">
    <property type="entry name" value="Thioredoxin-like_sf"/>
</dbReference>
<dbReference type="InterPro" id="IPR013766">
    <property type="entry name" value="Thioredoxin_domain"/>
</dbReference>
<name>A0A9P7S153_9AGAR</name>
<feature type="compositionally biased region" description="Basic and acidic residues" evidence="1">
    <location>
        <begin position="258"/>
        <end position="345"/>
    </location>
</feature>
<feature type="domain" description="Thioredoxin" evidence="3">
    <location>
        <begin position="18"/>
        <end position="136"/>
    </location>
</feature>
<dbReference type="Proteomes" id="UP001049176">
    <property type="component" value="Chromosome 4"/>
</dbReference>
<dbReference type="PROSITE" id="PS51352">
    <property type="entry name" value="THIOREDOXIN_2"/>
    <property type="match status" value="1"/>
</dbReference>
<dbReference type="OrthoDB" id="427280at2759"/>
<sequence length="345" mass="38821">MPPLSLISIALALGPLLVSAGLFAKNSGVTMLDQKAFKKVMKADETSMVAFVAPWCGHCQRMTPEFSKAAKNLSPLIPFYAVDCDDDQNKSLCAEQGVQGFPTVKVFPRGTAAPPMLYQGERTASAFVNYVSLRVPQSNNAKLSSVDGVEAWIEKTSESSKPRALLLTKEKKVPTLWKVIAQRYQNRIEMGIHKDIDGKSAEKLLGIEGGDESKVLVYNAGEKTPTRYNGKTKLEPLSKFFDVLLRESGSKDEEEQEQERKQKQKEQEKEQEKEKKEKEKRGKEKEKEKKEQEKKAKKEKTKREKAKEQEKVEKKAAESESTTHEKASEESESSERVAEHPKDEL</sequence>
<keyword evidence="2" id="KW-0732">Signal</keyword>
<feature type="chain" id="PRO_5040206163" description="Thioredoxin domain-containing protein" evidence="2">
    <location>
        <begin position="21"/>
        <end position="345"/>
    </location>
</feature>
<dbReference type="GO" id="GO:0034976">
    <property type="term" value="P:response to endoplasmic reticulum stress"/>
    <property type="evidence" value="ECO:0007669"/>
    <property type="project" value="TreeGrafter"/>
</dbReference>
<protein>
    <recommendedName>
        <fullName evidence="3">Thioredoxin domain-containing protein</fullName>
    </recommendedName>
</protein>
<proteinExistence type="predicted"/>
<evidence type="ECO:0000256" key="1">
    <source>
        <dbReference type="SAM" id="MobiDB-lite"/>
    </source>
</evidence>
<keyword evidence="5" id="KW-1185">Reference proteome</keyword>
<dbReference type="GO" id="GO:0015035">
    <property type="term" value="F:protein-disulfide reductase activity"/>
    <property type="evidence" value="ECO:0007669"/>
    <property type="project" value="TreeGrafter"/>
</dbReference>
<comment type="caution">
    <text evidence="4">The sequence shown here is derived from an EMBL/GenBank/DDBJ whole genome shotgun (WGS) entry which is preliminary data.</text>
</comment>
<evidence type="ECO:0000313" key="5">
    <source>
        <dbReference type="Proteomes" id="UP001049176"/>
    </source>
</evidence>
<dbReference type="GeneID" id="66076230"/>
<accession>A0A9P7S153</accession>
<dbReference type="KEGG" id="more:E1B28_007154"/>
<dbReference type="AlphaFoldDB" id="A0A9P7S153"/>
<gene>
    <name evidence="4" type="ORF">E1B28_007154</name>
</gene>
<evidence type="ECO:0000313" key="4">
    <source>
        <dbReference type="EMBL" id="KAG7093479.1"/>
    </source>
</evidence>
<dbReference type="PRINTS" id="PR00421">
    <property type="entry name" value="THIOREDOXIN"/>
</dbReference>
<dbReference type="Gene3D" id="3.40.30.10">
    <property type="entry name" value="Glutaredoxin"/>
    <property type="match status" value="1"/>
</dbReference>